<sequence>MGVQKFFGKVVDVNLSNLSCEHRELEHELVVRFIGGKGIGAKILYDELRPGVDPLSPENILIFATGPLTGTIAPTSGRWAVVTKSPHTGIFLDSQVGGHFGAALRRAGVDILIVRGKSEKPVYLYVENGEVKIYDASHLWGKTIFETEDELKKIHPEAKVGSIGPAGENLVTFAIIGFDYYRQAGRGGAGAVMGSKNLKAVVAKPTSELQYFDEKGMKESVKRLLKLIKEHPVMKKRTEIGTPMWVKMANEGGFLPTRNFSRGVFEKADEISGETMKEKIWVRNKACFGCPIACGKLTHVRDGKYKCNEVEGPEYETIALLGSNCEITPIESVAFLNRICDNLGLDTISAGGVVAFAMECFEKGLLGDTDGLELKFGNADAASELLKKIAYRHGIGELFAQGVKKAAEKIGQGSERFAIHVKGLELPGVEPRGSWGMALAFATADRGGCHQRAWTPTAELTGVLPRFSTEGVAKFVKETQDERAVCFSLVLCDFVPFTVQDFAELLYNATGISLSTEEYMLTGERIWNIIRLFNVGEGISRKDDTLPLRIMEQPSPLGPAEGKVITVDILNKMLDEYYALRGWDQNGIPTDETLRRLGLKG</sequence>
<keyword evidence="5" id="KW-0560">Oxidoreductase</keyword>
<dbReference type="GO" id="GO:0009055">
    <property type="term" value="F:electron transfer activity"/>
    <property type="evidence" value="ECO:0007669"/>
    <property type="project" value="InterPro"/>
</dbReference>
<dbReference type="Gene3D" id="1.10.599.10">
    <property type="entry name" value="Aldehyde Ferredoxin Oxidoreductase Protein, subunit A, domain 3"/>
    <property type="match status" value="1"/>
</dbReference>
<dbReference type="EMBL" id="DTDJ01000028">
    <property type="protein sequence ID" value="HGL17507.1"/>
    <property type="molecule type" value="Genomic_DNA"/>
</dbReference>
<accession>A0A7V3ZXN6</accession>
<comment type="cofactor">
    <cofactor evidence="1">
        <name>[4Fe-4S] cluster</name>
        <dbReference type="ChEBI" id="CHEBI:49883"/>
    </cofactor>
</comment>
<evidence type="ECO:0000256" key="3">
    <source>
        <dbReference type="ARBA" id="ARBA00022485"/>
    </source>
</evidence>
<dbReference type="InterPro" id="IPR036021">
    <property type="entry name" value="Tungsten_al_ferr_oxy-like_C"/>
</dbReference>
<dbReference type="SMART" id="SM00790">
    <property type="entry name" value="AFOR_N"/>
    <property type="match status" value="1"/>
</dbReference>
<dbReference type="GO" id="GO:0046872">
    <property type="term" value="F:metal ion binding"/>
    <property type="evidence" value="ECO:0007669"/>
    <property type="project" value="UniProtKB-KW"/>
</dbReference>
<organism evidence="10">
    <name type="scientific">candidate division WOR-3 bacterium</name>
    <dbReference type="NCBI Taxonomy" id="2052148"/>
    <lineage>
        <taxon>Bacteria</taxon>
        <taxon>Bacteria division WOR-3</taxon>
    </lineage>
</organism>
<reference evidence="10" key="1">
    <citation type="journal article" date="2020" name="mSystems">
        <title>Genome- and Community-Level Interaction Insights into Carbon Utilization and Element Cycling Functions of Hydrothermarchaeota in Hydrothermal Sediment.</title>
        <authorList>
            <person name="Zhou Z."/>
            <person name="Liu Y."/>
            <person name="Xu W."/>
            <person name="Pan J."/>
            <person name="Luo Z.H."/>
            <person name="Li M."/>
        </authorList>
    </citation>
    <scope>NUCLEOTIDE SEQUENCE [LARGE SCALE GENOMIC DNA]</scope>
    <source>
        <strain evidence="10">SpSt-69</strain>
    </source>
</reference>
<dbReference type="Pfam" id="PF01314">
    <property type="entry name" value="AFOR_C"/>
    <property type="match status" value="1"/>
</dbReference>
<evidence type="ECO:0000313" key="10">
    <source>
        <dbReference type="EMBL" id="HGL17507.1"/>
    </source>
</evidence>
<dbReference type="PANTHER" id="PTHR30038:SF0">
    <property type="entry name" value="TUNGSTEN-CONTAINING ALDEHYDE FERREDOXIN OXIDOREDUCTASE"/>
    <property type="match status" value="1"/>
</dbReference>
<protein>
    <submittedName>
        <fullName evidence="10">Aldehyde ferredoxin oxidoreductase</fullName>
    </submittedName>
</protein>
<dbReference type="Gene3D" id="1.10.569.10">
    <property type="entry name" value="Aldehyde Ferredoxin Oxidoreductase Protein, subunit A, domain 2"/>
    <property type="match status" value="1"/>
</dbReference>
<evidence type="ECO:0000256" key="2">
    <source>
        <dbReference type="ARBA" id="ARBA00011032"/>
    </source>
</evidence>
<evidence type="ECO:0000256" key="4">
    <source>
        <dbReference type="ARBA" id="ARBA00022723"/>
    </source>
</evidence>
<name>A0A7V3ZXN6_UNCW3</name>
<gene>
    <name evidence="10" type="ORF">ENU66_04165</name>
</gene>
<dbReference type="GO" id="GO:0051539">
    <property type="term" value="F:4 iron, 4 sulfur cluster binding"/>
    <property type="evidence" value="ECO:0007669"/>
    <property type="project" value="UniProtKB-KW"/>
</dbReference>
<comment type="similarity">
    <text evidence="2">Belongs to the AOR/FOR family.</text>
</comment>
<comment type="cofactor">
    <cofactor evidence="8">
        <name>tungstopterin</name>
        <dbReference type="ChEBI" id="CHEBI:30402"/>
    </cofactor>
</comment>
<evidence type="ECO:0000256" key="6">
    <source>
        <dbReference type="ARBA" id="ARBA00023004"/>
    </source>
</evidence>
<evidence type="ECO:0000256" key="5">
    <source>
        <dbReference type="ARBA" id="ARBA00023002"/>
    </source>
</evidence>
<keyword evidence="3" id="KW-0004">4Fe-4S</keyword>
<dbReference type="AlphaFoldDB" id="A0A7V3ZXN6"/>
<keyword evidence="4" id="KW-0479">Metal-binding</keyword>
<dbReference type="InterPro" id="IPR013984">
    <property type="entry name" value="Ald_Fedxn_OxRdtase_dom2"/>
</dbReference>
<evidence type="ECO:0000256" key="8">
    <source>
        <dbReference type="ARBA" id="ARBA00049934"/>
    </source>
</evidence>
<dbReference type="Pfam" id="PF02730">
    <property type="entry name" value="AFOR_N"/>
    <property type="match status" value="1"/>
</dbReference>
<comment type="caution">
    <text evidence="10">The sequence shown here is derived from an EMBL/GenBank/DDBJ whole genome shotgun (WGS) entry which is preliminary data.</text>
</comment>
<feature type="domain" description="Aldehyde ferredoxin oxidoreductase N-terminal" evidence="9">
    <location>
        <begin position="6"/>
        <end position="207"/>
    </location>
</feature>
<dbReference type="InterPro" id="IPR001203">
    <property type="entry name" value="OxRdtase_Ald_Fedxn_C"/>
</dbReference>
<dbReference type="SUPFAM" id="SSF48310">
    <property type="entry name" value="Aldehyde ferredoxin oxidoreductase, C-terminal domains"/>
    <property type="match status" value="1"/>
</dbReference>
<evidence type="ECO:0000256" key="1">
    <source>
        <dbReference type="ARBA" id="ARBA00001966"/>
    </source>
</evidence>
<keyword evidence="6" id="KW-0408">Iron</keyword>
<keyword evidence="7" id="KW-0411">Iron-sulfur</keyword>
<dbReference type="InterPro" id="IPR013983">
    <property type="entry name" value="Ald_Fedxn_OxRdtase_N"/>
</dbReference>
<dbReference type="PANTHER" id="PTHR30038">
    <property type="entry name" value="ALDEHYDE FERREDOXIN OXIDOREDUCTASE"/>
    <property type="match status" value="1"/>
</dbReference>
<dbReference type="InterPro" id="IPR036503">
    <property type="entry name" value="Ald_Fedxn_OxRdtase_N_sf"/>
</dbReference>
<dbReference type="InterPro" id="IPR013985">
    <property type="entry name" value="Ald_Fedxn_OxRdtase_dom3"/>
</dbReference>
<dbReference type="InterPro" id="IPR051919">
    <property type="entry name" value="W-dependent_AOR"/>
</dbReference>
<evidence type="ECO:0000256" key="7">
    <source>
        <dbReference type="ARBA" id="ARBA00023014"/>
    </source>
</evidence>
<evidence type="ECO:0000259" key="9">
    <source>
        <dbReference type="SMART" id="SM00790"/>
    </source>
</evidence>
<dbReference type="SUPFAM" id="SSF56228">
    <property type="entry name" value="Aldehyde ferredoxin oxidoreductase, N-terminal domain"/>
    <property type="match status" value="1"/>
</dbReference>
<dbReference type="Gene3D" id="3.60.9.10">
    <property type="entry name" value="Aldehyde ferredoxin oxidoreductase, N-terminal domain"/>
    <property type="match status" value="1"/>
</dbReference>
<dbReference type="GO" id="GO:0016625">
    <property type="term" value="F:oxidoreductase activity, acting on the aldehyde or oxo group of donors, iron-sulfur protein as acceptor"/>
    <property type="evidence" value="ECO:0007669"/>
    <property type="project" value="InterPro"/>
</dbReference>
<proteinExistence type="inferred from homology"/>